<accession>A0A2H3L074</accession>
<name>A0A2H3L074_9FLAO</name>
<organism evidence="1 2">
    <name type="scientific">Flavobacterium branchiophilum</name>
    <dbReference type="NCBI Taxonomy" id="55197"/>
    <lineage>
        <taxon>Bacteria</taxon>
        <taxon>Pseudomonadati</taxon>
        <taxon>Bacteroidota</taxon>
        <taxon>Flavobacteriia</taxon>
        <taxon>Flavobacteriales</taxon>
        <taxon>Flavobacteriaceae</taxon>
        <taxon>Flavobacterium</taxon>
    </lineage>
</organism>
<reference evidence="1 2" key="1">
    <citation type="submission" date="2017-09" db="EMBL/GenBank/DDBJ databases">
        <title>Whole genomes of Flavobacteriaceae.</title>
        <authorList>
            <person name="Stine C."/>
            <person name="Li C."/>
            <person name="Tadesse D."/>
        </authorList>
    </citation>
    <scope>NUCLEOTIDE SEQUENCE [LARGE SCALE GENOMIC DNA]</scope>
    <source>
        <strain evidence="1 2">ATCC 35036</strain>
    </source>
</reference>
<protein>
    <submittedName>
        <fullName evidence="1">Uncharacterized protein</fullName>
    </submittedName>
</protein>
<evidence type="ECO:0000313" key="2">
    <source>
        <dbReference type="Proteomes" id="UP000220828"/>
    </source>
</evidence>
<proteinExistence type="predicted"/>
<dbReference type="Proteomes" id="UP000220828">
    <property type="component" value="Unassembled WGS sequence"/>
</dbReference>
<dbReference type="AlphaFoldDB" id="A0A2H3L074"/>
<comment type="caution">
    <text evidence="1">The sequence shown here is derived from an EMBL/GenBank/DDBJ whole genome shotgun (WGS) entry which is preliminary data.</text>
</comment>
<dbReference type="EMBL" id="PCMW01000023">
    <property type="protein sequence ID" value="PDS25789.1"/>
    <property type="molecule type" value="Genomic_DNA"/>
</dbReference>
<evidence type="ECO:0000313" key="1">
    <source>
        <dbReference type="EMBL" id="PDS25789.1"/>
    </source>
</evidence>
<gene>
    <name evidence="1" type="ORF">B0A77_03910</name>
</gene>
<sequence length="114" mass="13323">MLKKQSLFKTTTENVCVLKSFIHSPSKKNFQPQNTLYLYTLASIPYFQYNLKQNPSPHIQHLLGVPLRKTSGRAIRFNLFWPKKRAKKGFPLLSLTQTTTNHQPFFYSQQNCFA</sequence>